<dbReference type="RefSeq" id="WP_192509065.1">
    <property type="nucleotide sequence ID" value="NZ_AQGV01000014.1"/>
</dbReference>
<evidence type="ECO:0000313" key="4">
    <source>
        <dbReference type="EMBL" id="MBE0369878.1"/>
    </source>
</evidence>
<evidence type="ECO:0000313" key="5">
    <source>
        <dbReference type="Proteomes" id="UP000615755"/>
    </source>
</evidence>
<evidence type="ECO:0000259" key="3">
    <source>
        <dbReference type="Pfam" id="PF02036"/>
    </source>
</evidence>
<evidence type="ECO:0000256" key="1">
    <source>
        <dbReference type="HAMAP-Rule" id="MF_02215"/>
    </source>
</evidence>
<reference evidence="4 5" key="1">
    <citation type="submission" date="2015-03" db="EMBL/GenBank/DDBJ databases">
        <title>Genome sequence of Pseudoalteromonas aurantia.</title>
        <authorList>
            <person name="Xie B.-B."/>
            <person name="Rong J.-C."/>
            <person name="Qin Q.-L."/>
            <person name="Zhang Y.-Z."/>
        </authorList>
    </citation>
    <scope>NUCLEOTIDE SEQUENCE [LARGE SCALE GENOMIC DNA]</scope>
    <source>
        <strain evidence="4 5">208</strain>
    </source>
</reference>
<comment type="caution">
    <text evidence="4">The sequence shown here is derived from an EMBL/GenBank/DDBJ whole genome shotgun (WGS) entry which is preliminary data.</text>
</comment>
<name>A0ABR9EFV7_9GAMM</name>
<organism evidence="4 5">
    <name type="scientific">Pseudoalteromonas aurantia 208</name>
    <dbReference type="NCBI Taxonomy" id="1314867"/>
    <lineage>
        <taxon>Bacteria</taxon>
        <taxon>Pseudomonadati</taxon>
        <taxon>Pseudomonadota</taxon>
        <taxon>Gammaproteobacteria</taxon>
        <taxon>Alteromonadales</taxon>
        <taxon>Pseudoalteromonadaceae</taxon>
        <taxon>Pseudoalteromonas</taxon>
    </lineage>
</organism>
<accession>A0ABR9EFV7</accession>
<comment type="pathway">
    <text evidence="1">Cofactor biosynthesis; ubiquinone biosynthesis.</text>
</comment>
<feature type="domain" description="SCP2" evidence="3">
    <location>
        <begin position="14"/>
        <end position="111"/>
    </location>
</feature>
<dbReference type="Pfam" id="PF02036">
    <property type="entry name" value="SCP2"/>
    <property type="match status" value="1"/>
</dbReference>
<feature type="coiled-coil region" evidence="2">
    <location>
        <begin position="173"/>
        <end position="200"/>
    </location>
</feature>
<dbReference type="EMBL" id="AQGV01000014">
    <property type="protein sequence ID" value="MBE0369878.1"/>
    <property type="molecule type" value="Genomic_DNA"/>
</dbReference>
<keyword evidence="1" id="KW-0831">Ubiquinone biosynthesis</keyword>
<evidence type="ECO:0000256" key="2">
    <source>
        <dbReference type="SAM" id="Coils"/>
    </source>
</evidence>
<gene>
    <name evidence="4" type="primary">yigP</name>
    <name evidence="1" type="synonym">ubiJ</name>
    <name evidence="4" type="ORF">PAUR_a4468</name>
</gene>
<dbReference type="Proteomes" id="UP000615755">
    <property type="component" value="Unassembled WGS sequence"/>
</dbReference>
<comment type="function">
    <text evidence="1">Required for ubiquinone (coenzyme Q) biosynthesis. Binds hydrophobic ubiquinone biosynthetic intermediates via its SCP2 domain and is essential for the stability of the Ubi complex. May constitute a docking platform where Ubi enzymes assemble and access their SCP2-bound polyprenyl substrates.</text>
</comment>
<comment type="subcellular location">
    <subcellularLocation>
        <location evidence="1">Cytoplasm</location>
    </subcellularLocation>
</comment>
<comment type="similarity">
    <text evidence="1">Belongs to the UbiJ family.</text>
</comment>
<dbReference type="InterPro" id="IPR036527">
    <property type="entry name" value="SCP2_sterol-bd_dom_sf"/>
</dbReference>
<dbReference type="PANTHER" id="PTHR38693:SF1">
    <property type="entry name" value="UBIQUINONE BIOSYNTHESIS ACCESSORY FACTOR UBIJ"/>
    <property type="match status" value="1"/>
</dbReference>
<keyword evidence="5" id="KW-1185">Reference proteome</keyword>
<protein>
    <recommendedName>
        <fullName evidence="1">Ubiquinone biosynthesis accessory factor UbiJ</fullName>
    </recommendedName>
</protein>
<dbReference type="InterPro" id="IPR038989">
    <property type="entry name" value="UbiJ"/>
</dbReference>
<dbReference type="InterPro" id="IPR003033">
    <property type="entry name" value="SCP2_sterol-bd_dom"/>
</dbReference>
<dbReference type="SUPFAM" id="SSF55718">
    <property type="entry name" value="SCP-like"/>
    <property type="match status" value="1"/>
</dbReference>
<dbReference type="PANTHER" id="PTHR38693">
    <property type="entry name" value="UBIQUINONE BIOSYNTHESIS PROTEIN UBIJ"/>
    <property type="match status" value="1"/>
</dbReference>
<proteinExistence type="inferred from homology"/>
<dbReference type="HAMAP" id="MF_02215">
    <property type="entry name" value="UbiJ"/>
    <property type="match status" value="1"/>
</dbReference>
<sequence length="200" mass="22865">MIEVVASAIVESCLNRLLVLEPELTRSLENCKHKVIAVELRDWQHTFALTYVGHQFIVFSQYQEHADCHISASLETLTKLTNPSLLTQLIRQEKLDLEGDLQLAQNYSSAFSNIHIDWAEHLSRYIGDAPAQQVINSTQKAHVQGKTIGSSFKSTVTQLCQDELKVTIHPLELEQYKMHTRHIKNQAAQLEQRIQLLLNR</sequence>
<keyword evidence="1" id="KW-0963">Cytoplasm</keyword>
<keyword evidence="2" id="KW-0175">Coiled coil</keyword>